<dbReference type="InterPro" id="IPR007315">
    <property type="entry name" value="PIG-V/Gpi18"/>
</dbReference>
<comment type="subcellular location">
    <subcellularLocation>
        <location evidence="1">Endoplasmic reticulum membrane</location>
        <topology evidence="1">Multi-pass membrane protein</topology>
    </subcellularLocation>
</comment>
<dbReference type="GO" id="GO:0016020">
    <property type="term" value="C:membrane"/>
    <property type="evidence" value="ECO:0007669"/>
    <property type="project" value="GOC"/>
</dbReference>
<evidence type="ECO:0000256" key="7">
    <source>
        <dbReference type="ARBA" id="ARBA00022824"/>
    </source>
</evidence>
<gene>
    <name evidence="11" type="ORF">JZ786_04375</name>
</gene>
<feature type="transmembrane region" description="Helical" evidence="10">
    <location>
        <begin position="273"/>
        <end position="290"/>
    </location>
</feature>
<dbReference type="GO" id="GO:0004376">
    <property type="term" value="F:GPI mannosyltransferase activity"/>
    <property type="evidence" value="ECO:0007669"/>
    <property type="project" value="InterPro"/>
</dbReference>
<keyword evidence="8 10" id="KW-1133">Transmembrane helix</keyword>
<comment type="pathway">
    <text evidence="2">Glycolipid biosynthesis; glycosylphosphatidylinositol-anchor biosynthesis.</text>
</comment>
<keyword evidence="6 10" id="KW-0812">Transmembrane</keyword>
<dbReference type="Proteomes" id="UP000663505">
    <property type="component" value="Chromosome"/>
</dbReference>
<evidence type="ECO:0000256" key="9">
    <source>
        <dbReference type="ARBA" id="ARBA00023136"/>
    </source>
</evidence>
<keyword evidence="5" id="KW-0808">Transferase</keyword>
<sequence length="385" mass="43530">MSWKRSFQVSGFVFAMHWMVLIVSVFAPIPHVKPMYLQLTHTPLDHLLQWDAQWYAVIAKYGYKVPLSAQQAFVATGNKVPFAPLQATAYFPLLPLVIHTFRVIGALFIGNLVFYVGMVFMYVLFRERLSGTKTLFALLLYALNPDTVYGSALYPEAYTVLFSVLVIYGLQKGGKTGDTIACIAGFLATVNHEMGILLVTLAWQYLRQRRIRMMVTYGLSVAAGWGLFSLYLWGRYGHPLAMFAAEKTWDRTWAVPGYNWIQSIITQRIPDDMTILIFVVMMVAYIVEVWRVDRHFAHPTAALALQSQGAAIWMSLLLMIGLSTYIPGDPVLSVSRLLSVGWPMYGFLWLRGEHRSLVWMIGILVVFLITGIFGSSLYLHGILYG</sequence>
<feature type="transmembrane region" description="Helical" evidence="10">
    <location>
        <begin position="302"/>
        <end position="326"/>
    </location>
</feature>
<dbReference type="GO" id="GO:0006506">
    <property type="term" value="P:GPI anchor biosynthetic process"/>
    <property type="evidence" value="ECO:0007669"/>
    <property type="project" value="UniProtKB-KW"/>
</dbReference>
<evidence type="ECO:0000256" key="5">
    <source>
        <dbReference type="ARBA" id="ARBA00022679"/>
    </source>
</evidence>
<proteinExistence type="predicted"/>
<dbReference type="PANTHER" id="PTHR12468">
    <property type="entry name" value="GPI MANNOSYLTRANSFERASE 2"/>
    <property type="match status" value="1"/>
</dbReference>
<keyword evidence="9 10" id="KW-0472">Membrane</keyword>
<evidence type="ECO:0000313" key="12">
    <source>
        <dbReference type="Proteomes" id="UP000663505"/>
    </source>
</evidence>
<dbReference type="GO" id="GO:0000009">
    <property type="term" value="F:alpha-1,6-mannosyltransferase activity"/>
    <property type="evidence" value="ECO:0007669"/>
    <property type="project" value="InterPro"/>
</dbReference>
<accession>A0A9X7W0U0</accession>
<feature type="transmembrane region" description="Helical" evidence="10">
    <location>
        <begin position="215"/>
        <end position="233"/>
    </location>
</feature>
<dbReference type="AlphaFoldDB" id="A0A9X7W0U0"/>
<keyword evidence="7" id="KW-0256">Endoplasmic reticulum</keyword>
<dbReference type="GO" id="GO:0031501">
    <property type="term" value="C:mannosyltransferase complex"/>
    <property type="evidence" value="ECO:0007669"/>
    <property type="project" value="TreeGrafter"/>
</dbReference>
<feature type="transmembrane region" description="Helical" evidence="10">
    <location>
        <begin position="103"/>
        <end position="125"/>
    </location>
</feature>
<keyword evidence="3" id="KW-0337">GPI-anchor biosynthesis</keyword>
<dbReference type="RefSeq" id="WP_206657575.1">
    <property type="nucleotide sequence ID" value="NZ_CP071182.1"/>
</dbReference>
<organism evidence="11 12">
    <name type="scientific">Alicyclobacillus mengziensis</name>
    <dbReference type="NCBI Taxonomy" id="2931921"/>
    <lineage>
        <taxon>Bacteria</taxon>
        <taxon>Bacillati</taxon>
        <taxon>Bacillota</taxon>
        <taxon>Bacilli</taxon>
        <taxon>Bacillales</taxon>
        <taxon>Alicyclobacillaceae</taxon>
        <taxon>Alicyclobacillus</taxon>
    </lineage>
</organism>
<evidence type="ECO:0000256" key="1">
    <source>
        <dbReference type="ARBA" id="ARBA00004477"/>
    </source>
</evidence>
<dbReference type="PANTHER" id="PTHR12468:SF2">
    <property type="entry name" value="GPI MANNOSYLTRANSFERASE 2"/>
    <property type="match status" value="1"/>
</dbReference>
<name>A0A9X7W0U0_9BACL</name>
<feature type="transmembrane region" description="Helical" evidence="10">
    <location>
        <begin position="180"/>
        <end position="203"/>
    </location>
</feature>
<evidence type="ECO:0000256" key="6">
    <source>
        <dbReference type="ARBA" id="ARBA00022692"/>
    </source>
</evidence>
<feature type="transmembrane region" description="Helical" evidence="10">
    <location>
        <begin position="146"/>
        <end position="168"/>
    </location>
</feature>
<dbReference type="Pfam" id="PF04188">
    <property type="entry name" value="Mannosyl_trans2"/>
    <property type="match status" value="1"/>
</dbReference>
<keyword evidence="12" id="KW-1185">Reference proteome</keyword>
<dbReference type="KEGG" id="afx:JZ786_04375"/>
<evidence type="ECO:0000313" key="11">
    <source>
        <dbReference type="EMBL" id="QSO48239.1"/>
    </source>
</evidence>
<dbReference type="EMBL" id="CP071182">
    <property type="protein sequence ID" value="QSO48239.1"/>
    <property type="molecule type" value="Genomic_DNA"/>
</dbReference>
<evidence type="ECO:0000256" key="10">
    <source>
        <dbReference type="SAM" id="Phobius"/>
    </source>
</evidence>
<evidence type="ECO:0000256" key="8">
    <source>
        <dbReference type="ARBA" id="ARBA00022989"/>
    </source>
</evidence>
<feature type="transmembrane region" description="Helical" evidence="10">
    <location>
        <begin position="12"/>
        <end position="29"/>
    </location>
</feature>
<evidence type="ECO:0000256" key="3">
    <source>
        <dbReference type="ARBA" id="ARBA00022502"/>
    </source>
</evidence>
<evidence type="ECO:0000256" key="2">
    <source>
        <dbReference type="ARBA" id="ARBA00004687"/>
    </source>
</evidence>
<protein>
    <submittedName>
        <fullName evidence="11">Uncharacterized protein</fullName>
    </submittedName>
</protein>
<keyword evidence="4" id="KW-0328">Glycosyltransferase</keyword>
<evidence type="ECO:0000256" key="4">
    <source>
        <dbReference type="ARBA" id="ARBA00022676"/>
    </source>
</evidence>
<reference evidence="11 12" key="1">
    <citation type="submission" date="2021-02" db="EMBL/GenBank/DDBJ databases">
        <title>Alicyclobacillus curvatus sp. nov. and Alicyclobacillus mengziensis sp. nov., two acidophilic bacteria isolated from acid mine drainage.</title>
        <authorList>
            <person name="Huang Y."/>
        </authorList>
    </citation>
    <scope>NUCLEOTIDE SEQUENCE [LARGE SCALE GENOMIC DNA]</scope>
    <source>
        <strain evidence="11 12">S30H14</strain>
    </source>
</reference>
<feature type="transmembrane region" description="Helical" evidence="10">
    <location>
        <begin position="357"/>
        <end position="379"/>
    </location>
</feature>